<accession>A0ABQ9LRU4</accession>
<dbReference type="InterPro" id="IPR010259">
    <property type="entry name" value="S8pro/Inhibitor_I9"/>
</dbReference>
<comment type="subcellular location">
    <subcellularLocation>
        <location evidence="1">Secreted</location>
    </subcellularLocation>
</comment>
<dbReference type="InterPro" id="IPR000209">
    <property type="entry name" value="Peptidase_S8/S53_dom"/>
</dbReference>
<dbReference type="PRINTS" id="PR00723">
    <property type="entry name" value="SUBTILISIN"/>
</dbReference>
<keyword evidence="16" id="KW-1185">Reference proteome</keyword>
<evidence type="ECO:0000259" key="14">
    <source>
        <dbReference type="Pfam" id="PF17766"/>
    </source>
</evidence>
<comment type="similarity">
    <text evidence="2 9">Belongs to the peptidase S8 family.</text>
</comment>
<proteinExistence type="inferred from homology"/>
<dbReference type="Pfam" id="PF17766">
    <property type="entry name" value="fn3_6"/>
    <property type="match status" value="1"/>
</dbReference>
<dbReference type="Gene3D" id="3.30.70.80">
    <property type="entry name" value="Peptidase S8 propeptide/proteinase inhibitor I9"/>
    <property type="match status" value="1"/>
</dbReference>
<protein>
    <recommendedName>
        <fullName evidence="17">Subtilisin-like protease</fullName>
    </recommendedName>
</protein>
<dbReference type="InterPro" id="IPR015500">
    <property type="entry name" value="Peptidase_S8_subtilisin-rel"/>
</dbReference>
<gene>
    <name evidence="15" type="ORF">P3X46_018101</name>
</gene>
<dbReference type="InterPro" id="IPR034197">
    <property type="entry name" value="Peptidases_S8_3"/>
</dbReference>
<evidence type="ECO:0000256" key="10">
    <source>
        <dbReference type="SAM" id="SignalP"/>
    </source>
</evidence>
<feature type="domain" description="PA" evidence="12">
    <location>
        <begin position="382"/>
        <end position="456"/>
    </location>
</feature>
<dbReference type="Pfam" id="PF05922">
    <property type="entry name" value="Inhibitor_I9"/>
    <property type="match status" value="1"/>
</dbReference>
<dbReference type="InterPro" id="IPR023828">
    <property type="entry name" value="Peptidase_S8_Ser-AS"/>
</dbReference>
<dbReference type="InterPro" id="IPR045051">
    <property type="entry name" value="SBT"/>
</dbReference>
<keyword evidence="8" id="KW-0325">Glycoprotein</keyword>
<feature type="active site" description="Charge relay system" evidence="9">
    <location>
        <position position="542"/>
    </location>
</feature>
<feature type="chain" id="PRO_5047524443" description="Subtilisin-like protease" evidence="10">
    <location>
        <begin position="25"/>
        <end position="752"/>
    </location>
</feature>
<dbReference type="SUPFAM" id="SSF52743">
    <property type="entry name" value="Subtilisin-like"/>
    <property type="match status" value="1"/>
</dbReference>
<evidence type="ECO:0000256" key="5">
    <source>
        <dbReference type="ARBA" id="ARBA00022729"/>
    </source>
</evidence>
<evidence type="ECO:0000256" key="2">
    <source>
        <dbReference type="ARBA" id="ARBA00011073"/>
    </source>
</evidence>
<reference evidence="15 16" key="1">
    <citation type="journal article" date="2023" name="Plant Biotechnol. J.">
        <title>Chromosome-level wild Hevea brasiliensis genome provides new tools for genomic-assisted breeding and valuable loci to elevate rubber yield.</title>
        <authorList>
            <person name="Cheng H."/>
            <person name="Song X."/>
            <person name="Hu Y."/>
            <person name="Wu T."/>
            <person name="Yang Q."/>
            <person name="An Z."/>
            <person name="Feng S."/>
            <person name="Deng Z."/>
            <person name="Wu W."/>
            <person name="Zeng X."/>
            <person name="Tu M."/>
            <person name="Wang X."/>
            <person name="Huang H."/>
        </authorList>
    </citation>
    <scope>NUCLEOTIDE SEQUENCE [LARGE SCALE GENOMIC DNA]</scope>
    <source>
        <strain evidence="15">MT/VB/25A 57/8</strain>
    </source>
</reference>
<keyword evidence="7 9" id="KW-0720">Serine protease</keyword>
<evidence type="ECO:0008006" key="17">
    <source>
        <dbReference type="Google" id="ProtNLM"/>
    </source>
</evidence>
<evidence type="ECO:0000256" key="9">
    <source>
        <dbReference type="PROSITE-ProRule" id="PRU01240"/>
    </source>
</evidence>
<dbReference type="Proteomes" id="UP001174677">
    <property type="component" value="Chromosome 10"/>
</dbReference>
<evidence type="ECO:0000313" key="15">
    <source>
        <dbReference type="EMBL" id="KAJ9169962.1"/>
    </source>
</evidence>
<feature type="domain" description="Subtilisin-like protease fibronectin type-III" evidence="14">
    <location>
        <begin position="654"/>
        <end position="750"/>
    </location>
</feature>
<feature type="active site" description="Charge relay system" evidence="9">
    <location>
        <position position="205"/>
    </location>
</feature>
<sequence>MRSSKISAVLLFFVLCLFQTPALAIKKSYIVYLGSHAHGAQVSEADLHAVTQSHHEFLGSFLGSTEKARDAIFYSYKHHINGFAAVLEEEEAAQIAKKLHTTHSWEFMSLEMNSGVIHRGSLWNKANFGEDTIIANLDTGVWPESESFNDKGYGPIPSRWKGICQNDTVPCNRKLIGSRFFNDGYRASGGIVDPSYNSPLDSEGHGTHTLSTTGGNFVHGANVFGNANGTTKGGSPRARVAAYKVCWHPVNGSQCYDSDIMAGFDAAINDGVDVISVSLGGVPSDYYNDGIAIGAFHAIQKGIVVVCSAGNDGPFAGTVTNIAPWMITVGASTMDREFQTLVELGNGQLLKGTSLAKAMPENKFYPLITGVQAKASNASADDAELCEPGSLDPEKVKGKILACLRGDNARADKGMQAYLAGAAGMILCNDKSSGNEIISDTHILPASHINYADGLAVFSYVNSSKNPKAYIMPPAQLMGTTPAPFLASFSSVGPNTITPQILKPDITAPGVNVIAAYTEATSPTGLELDKRRTPFISMSGTSMSCPHVSGVVGLLKTLHPDWSPAAIRSAISTTAKTRDNTVNPMLDGSFVEATPFKYGSGHIRPNRAMDPGLVYDLSVKDYLDFFCSQGYNETMIKLISGSPYKCPKSARVEDFNYHSISLSKLRGTETVNRKLKNVGKPGTYAVRIREPYGISVNVEPKILKFDKIGEEKTFKVTFKAKWAGAAASSHQFGALIWSDGYHYVRSPITVEA</sequence>
<dbReference type="InterPro" id="IPR003137">
    <property type="entry name" value="PA_domain"/>
</dbReference>
<dbReference type="Pfam" id="PF00082">
    <property type="entry name" value="Peptidase_S8"/>
    <property type="match status" value="1"/>
</dbReference>
<evidence type="ECO:0000256" key="6">
    <source>
        <dbReference type="ARBA" id="ARBA00022801"/>
    </source>
</evidence>
<evidence type="ECO:0000256" key="7">
    <source>
        <dbReference type="ARBA" id="ARBA00022825"/>
    </source>
</evidence>
<name>A0ABQ9LRU4_HEVBR</name>
<keyword evidence="6 9" id="KW-0378">Hydrolase</keyword>
<evidence type="ECO:0000259" key="11">
    <source>
        <dbReference type="Pfam" id="PF00082"/>
    </source>
</evidence>
<evidence type="ECO:0000256" key="4">
    <source>
        <dbReference type="ARBA" id="ARBA00022670"/>
    </source>
</evidence>
<keyword evidence="4 9" id="KW-0645">Protease</keyword>
<dbReference type="PROSITE" id="PS51892">
    <property type="entry name" value="SUBTILASE"/>
    <property type="match status" value="1"/>
</dbReference>
<feature type="domain" description="Inhibitor I9" evidence="13">
    <location>
        <begin position="28"/>
        <end position="98"/>
    </location>
</feature>
<dbReference type="InterPro" id="IPR046450">
    <property type="entry name" value="PA_dom_sf"/>
</dbReference>
<dbReference type="SUPFAM" id="SSF52025">
    <property type="entry name" value="PA domain"/>
    <property type="match status" value="1"/>
</dbReference>
<dbReference type="Gene3D" id="3.50.30.30">
    <property type="match status" value="1"/>
</dbReference>
<organism evidence="15 16">
    <name type="scientific">Hevea brasiliensis</name>
    <name type="common">Para rubber tree</name>
    <name type="synonym">Siphonia brasiliensis</name>
    <dbReference type="NCBI Taxonomy" id="3981"/>
    <lineage>
        <taxon>Eukaryota</taxon>
        <taxon>Viridiplantae</taxon>
        <taxon>Streptophyta</taxon>
        <taxon>Embryophyta</taxon>
        <taxon>Tracheophyta</taxon>
        <taxon>Spermatophyta</taxon>
        <taxon>Magnoliopsida</taxon>
        <taxon>eudicotyledons</taxon>
        <taxon>Gunneridae</taxon>
        <taxon>Pentapetalae</taxon>
        <taxon>rosids</taxon>
        <taxon>fabids</taxon>
        <taxon>Malpighiales</taxon>
        <taxon>Euphorbiaceae</taxon>
        <taxon>Crotonoideae</taxon>
        <taxon>Micrandreae</taxon>
        <taxon>Hevea</taxon>
    </lineage>
</organism>
<dbReference type="PANTHER" id="PTHR10795">
    <property type="entry name" value="PROPROTEIN CONVERTASE SUBTILISIN/KEXIN"/>
    <property type="match status" value="1"/>
</dbReference>
<feature type="active site" description="Charge relay system" evidence="9">
    <location>
        <position position="138"/>
    </location>
</feature>
<dbReference type="Gene3D" id="3.40.50.200">
    <property type="entry name" value="Peptidase S8/S53 domain"/>
    <property type="match status" value="1"/>
</dbReference>
<dbReference type="PROSITE" id="PS00138">
    <property type="entry name" value="SUBTILASE_SER"/>
    <property type="match status" value="1"/>
</dbReference>
<feature type="signal peptide" evidence="10">
    <location>
        <begin position="1"/>
        <end position="24"/>
    </location>
</feature>
<dbReference type="Pfam" id="PF02225">
    <property type="entry name" value="PA"/>
    <property type="match status" value="1"/>
</dbReference>
<dbReference type="Gene3D" id="2.60.40.2310">
    <property type="match status" value="1"/>
</dbReference>
<dbReference type="CDD" id="cd04852">
    <property type="entry name" value="Peptidases_S8_3"/>
    <property type="match status" value="1"/>
</dbReference>
<keyword evidence="5 10" id="KW-0732">Signal</keyword>
<dbReference type="InterPro" id="IPR041469">
    <property type="entry name" value="Subtilisin-like_FN3"/>
</dbReference>
<comment type="caution">
    <text evidence="15">The sequence shown here is derived from an EMBL/GenBank/DDBJ whole genome shotgun (WGS) entry which is preliminary data.</text>
</comment>
<dbReference type="InterPro" id="IPR036852">
    <property type="entry name" value="Peptidase_S8/S53_dom_sf"/>
</dbReference>
<evidence type="ECO:0000256" key="8">
    <source>
        <dbReference type="ARBA" id="ARBA00023180"/>
    </source>
</evidence>
<evidence type="ECO:0000256" key="1">
    <source>
        <dbReference type="ARBA" id="ARBA00004613"/>
    </source>
</evidence>
<dbReference type="EMBL" id="JARPOI010000010">
    <property type="protein sequence ID" value="KAJ9169962.1"/>
    <property type="molecule type" value="Genomic_DNA"/>
</dbReference>
<dbReference type="CDD" id="cd02120">
    <property type="entry name" value="PA_subtilisin_like"/>
    <property type="match status" value="1"/>
</dbReference>
<keyword evidence="3" id="KW-0964">Secreted</keyword>
<dbReference type="InterPro" id="IPR037045">
    <property type="entry name" value="S8pro/Inhibitor_I9_sf"/>
</dbReference>
<evidence type="ECO:0000313" key="16">
    <source>
        <dbReference type="Proteomes" id="UP001174677"/>
    </source>
</evidence>
<evidence type="ECO:0000259" key="13">
    <source>
        <dbReference type="Pfam" id="PF05922"/>
    </source>
</evidence>
<feature type="domain" description="Peptidase S8/S53" evidence="11">
    <location>
        <begin position="129"/>
        <end position="582"/>
    </location>
</feature>
<evidence type="ECO:0000259" key="12">
    <source>
        <dbReference type="Pfam" id="PF02225"/>
    </source>
</evidence>
<evidence type="ECO:0000256" key="3">
    <source>
        <dbReference type="ARBA" id="ARBA00022525"/>
    </source>
</evidence>